<keyword evidence="5" id="KW-0460">Magnesium</keyword>
<dbReference type="PANTHER" id="PTHR23407:SF1">
    <property type="entry name" value="5-FORMYLTETRAHYDROFOLATE CYCLO-LIGASE"/>
    <property type="match status" value="1"/>
</dbReference>
<comment type="similarity">
    <text evidence="1 5">Belongs to the 5-formyltetrahydrofolate cyclo-ligase family.</text>
</comment>
<dbReference type="SUPFAM" id="SSF100950">
    <property type="entry name" value="NagB/RpiA/CoA transferase-like"/>
    <property type="match status" value="1"/>
</dbReference>
<evidence type="ECO:0000256" key="5">
    <source>
        <dbReference type="RuleBase" id="RU361279"/>
    </source>
</evidence>
<dbReference type="RefSeq" id="WP_090846231.1">
    <property type="nucleotide sequence ID" value="NZ_FMZL01000008.1"/>
</dbReference>
<dbReference type="PIRSF" id="PIRSF006806">
    <property type="entry name" value="FTHF_cligase"/>
    <property type="match status" value="1"/>
</dbReference>
<accession>A0A1G6KKF6</accession>
<comment type="cofactor">
    <cofactor evidence="5">
        <name>Mg(2+)</name>
        <dbReference type="ChEBI" id="CHEBI:18420"/>
    </cofactor>
</comment>
<feature type="binding site" evidence="4">
    <location>
        <position position="62"/>
    </location>
    <ligand>
        <name>substrate</name>
    </ligand>
</feature>
<dbReference type="GO" id="GO:0046872">
    <property type="term" value="F:metal ion binding"/>
    <property type="evidence" value="ECO:0007669"/>
    <property type="project" value="UniProtKB-KW"/>
</dbReference>
<sequence>MASSCGEDASKSALRESYLAVRKALSPRFRARLDGSIASNLRALPEYRRDTWLLAYVPFEDEIPTRKIIERAWADGKRVALPRCIPGPTSLKFVEVSSLDGLRAGARGVLEPVADEDDVVPEDELADSVCLVPGLVFDAEGHRIGYGAGYYDNFLAGYAGTKVGLARGIQISSNPLPHDDHDVAVDVIVSDGAIWRCRREEDS</sequence>
<organism evidence="6 7">
    <name type="scientific">Parafannyhessea umbonata</name>
    <dbReference type="NCBI Taxonomy" id="604330"/>
    <lineage>
        <taxon>Bacteria</taxon>
        <taxon>Bacillati</taxon>
        <taxon>Actinomycetota</taxon>
        <taxon>Coriobacteriia</taxon>
        <taxon>Coriobacteriales</taxon>
        <taxon>Atopobiaceae</taxon>
        <taxon>Parafannyhessea</taxon>
    </lineage>
</organism>
<dbReference type="EMBL" id="FMZL01000008">
    <property type="protein sequence ID" value="SDC31311.1"/>
    <property type="molecule type" value="Genomic_DNA"/>
</dbReference>
<evidence type="ECO:0000256" key="2">
    <source>
        <dbReference type="ARBA" id="ARBA00022741"/>
    </source>
</evidence>
<dbReference type="InterPro" id="IPR037171">
    <property type="entry name" value="NagB/RpiA_transferase-like"/>
</dbReference>
<evidence type="ECO:0000256" key="1">
    <source>
        <dbReference type="ARBA" id="ARBA00010638"/>
    </source>
</evidence>
<evidence type="ECO:0000313" key="7">
    <source>
        <dbReference type="Proteomes" id="UP000198528"/>
    </source>
</evidence>
<evidence type="ECO:0000313" key="6">
    <source>
        <dbReference type="EMBL" id="SDC31311.1"/>
    </source>
</evidence>
<dbReference type="PANTHER" id="PTHR23407">
    <property type="entry name" value="ATPASE INHIBITOR/5-FORMYLTETRAHYDROFOLATE CYCLO-LIGASE"/>
    <property type="match status" value="1"/>
</dbReference>
<keyword evidence="3 4" id="KW-0067">ATP-binding</keyword>
<dbReference type="STRING" id="604330.SAMN04489857_0992"/>
<dbReference type="GO" id="GO:0005524">
    <property type="term" value="F:ATP binding"/>
    <property type="evidence" value="ECO:0007669"/>
    <property type="project" value="UniProtKB-KW"/>
</dbReference>
<dbReference type="NCBIfam" id="TIGR02727">
    <property type="entry name" value="MTHFS_bact"/>
    <property type="match status" value="1"/>
</dbReference>
<feature type="binding site" evidence="4">
    <location>
        <begin position="11"/>
        <end position="15"/>
    </location>
    <ligand>
        <name>ATP</name>
        <dbReference type="ChEBI" id="CHEBI:30616"/>
    </ligand>
</feature>
<keyword evidence="5" id="KW-0479">Metal-binding</keyword>
<dbReference type="InterPro" id="IPR024185">
    <property type="entry name" value="FTHF_cligase-like_sf"/>
</dbReference>
<keyword evidence="6" id="KW-0436">Ligase</keyword>
<evidence type="ECO:0000256" key="4">
    <source>
        <dbReference type="PIRSR" id="PIRSR006806-1"/>
    </source>
</evidence>
<feature type="binding site" evidence="4">
    <location>
        <position position="57"/>
    </location>
    <ligand>
        <name>substrate</name>
    </ligand>
</feature>
<dbReference type="GO" id="GO:0035999">
    <property type="term" value="P:tetrahydrofolate interconversion"/>
    <property type="evidence" value="ECO:0007669"/>
    <property type="project" value="TreeGrafter"/>
</dbReference>
<dbReference type="InterPro" id="IPR002698">
    <property type="entry name" value="FTHF_cligase"/>
</dbReference>
<reference evidence="7" key="1">
    <citation type="submission" date="2016-10" db="EMBL/GenBank/DDBJ databases">
        <authorList>
            <person name="Varghese N."/>
            <person name="Submissions S."/>
        </authorList>
    </citation>
    <scope>NUCLEOTIDE SEQUENCE [LARGE SCALE GENOMIC DNA]</scope>
    <source>
        <strain evidence="7">DSM 22619</strain>
    </source>
</reference>
<dbReference type="GO" id="GO:0009396">
    <property type="term" value="P:folic acid-containing compound biosynthetic process"/>
    <property type="evidence" value="ECO:0007669"/>
    <property type="project" value="TreeGrafter"/>
</dbReference>
<proteinExistence type="inferred from homology"/>
<evidence type="ECO:0000256" key="3">
    <source>
        <dbReference type="ARBA" id="ARBA00022840"/>
    </source>
</evidence>
<name>A0A1G6KKF6_9ACTN</name>
<keyword evidence="7" id="KW-1185">Reference proteome</keyword>
<feature type="binding site" evidence="4">
    <location>
        <begin position="143"/>
        <end position="151"/>
    </location>
    <ligand>
        <name>ATP</name>
        <dbReference type="ChEBI" id="CHEBI:30616"/>
    </ligand>
</feature>
<dbReference type="AlphaFoldDB" id="A0A1G6KKF6"/>
<dbReference type="GO" id="GO:0030272">
    <property type="term" value="F:5-formyltetrahydrofolate cyclo-ligase activity"/>
    <property type="evidence" value="ECO:0007669"/>
    <property type="project" value="UniProtKB-EC"/>
</dbReference>
<keyword evidence="2 4" id="KW-0547">Nucleotide-binding</keyword>
<protein>
    <recommendedName>
        <fullName evidence="5">5-formyltetrahydrofolate cyclo-ligase</fullName>
        <ecNumber evidence="5">6.3.3.2</ecNumber>
    </recommendedName>
</protein>
<dbReference type="Pfam" id="PF01812">
    <property type="entry name" value="5-FTHF_cyc-lig"/>
    <property type="match status" value="1"/>
</dbReference>
<comment type="catalytic activity">
    <reaction evidence="5">
        <text>(6S)-5-formyl-5,6,7,8-tetrahydrofolate + ATP = (6R)-5,10-methenyltetrahydrofolate + ADP + phosphate</text>
        <dbReference type="Rhea" id="RHEA:10488"/>
        <dbReference type="ChEBI" id="CHEBI:30616"/>
        <dbReference type="ChEBI" id="CHEBI:43474"/>
        <dbReference type="ChEBI" id="CHEBI:57455"/>
        <dbReference type="ChEBI" id="CHEBI:57457"/>
        <dbReference type="ChEBI" id="CHEBI:456216"/>
        <dbReference type="EC" id="6.3.3.2"/>
    </reaction>
</comment>
<gene>
    <name evidence="6" type="ORF">SAMN04487824_10868</name>
</gene>
<dbReference type="EC" id="6.3.3.2" evidence="5"/>
<dbReference type="Proteomes" id="UP000198528">
    <property type="component" value="Unassembled WGS sequence"/>
</dbReference>
<dbReference type="Gene3D" id="3.40.50.10420">
    <property type="entry name" value="NagB/RpiA/CoA transferase-like"/>
    <property type="match status" value="1"/>
</dbReference>